<dbReference type="PROSITE" id="PS51186">
    <property type="entry name" value="GNAT"/>
    <property type="match status" value="1"/>
</dbReference>
<dbReference type="SUPFAM" id="SSF55729">
    <property type="entry name" value="Acyl-CoA N-acyltransferases (Nat)"/>
    <property type="match status" value="1"/>
</dbReference>
<evidence type="ECO:0000259" key="1">
    <source>
        <dbReference type="PROSITE" id="PS51186"/>
    </source>
</evidence>
<dbReference type="InterPro" id="IPR016181">
    <property type="entry name" value="Acyl_CoA_acyltransferase"/>
</dbReference>
<reference evidence="2 3" key="1">
    <citation type="submission" date="2016-01" db="EMBL/GenBank/DDBJ databases">
        <title>Whole genome sequencing of Bhargavaea cecembensis T14.</title>
        <authorList>
            <person name="Hong K.W."/>
        </authorList>
    </citation>
    <scope>NUCLEOTIDE SEQUENCE [LARGE SCALE GENOMIC DNA]</scope>
    <source>
        <strain evidence="2 3">T14</strain>
    </source>
</reference>
<organism evidence="2 3">
    <name type="scientific">Bhargavaea cecembensis</name>
    <dbReference type="NCBI Taxonomy" id="394098"/>
    <lineage>
        <taxon>Bacteria</taxon>
        <taxon>Bacillati</taxon>
        <taxon>Bacillota</taxon>
        <taxon>Bacilli</taxon>
        <taxon>Bacillales</taxon>
        <taxon>Caryophanaceae</taxon>
        <taxon>Bhargavaea</taxon>
    </lineage>
</organism>
<dbReference type="AlphaFoldDB" id="A0A161RJB1"/>
<name>A0A161RJB1_9BACL</name>
<dbReference type="InterPro" id="IPR013653">
    <property type="entry name" value="GCN5-like_dom"/>
</dbReference>
<dbReference type="Gene3D" id="3.40.630.30">
    <property type="match status" value="1"/>
</dbReference>
<protein>
    <submittedName>
        <fullName evidence="2">GNAT family acetyltransferase</fullName>
    </submittedName>
</protein>
<keyword evidence="2" id="KW-0808">Transferase</keyword>
<comment type="caution">
    <text evidence="2">The sequence shown here is derived from an EMBL/GenBank/DDBJ whole genome shotgun (WGS) entry which is preliminary data.</text>
</comment>
<dbReference type="InterPro" id="IPR000182">
    <property type="entry name" value="GNAT_dom"/>
</dbReference>
<evidence type="ECO:0000313" key="3">
    <source>
        <dbReference type="Proteomes" id="UP000076490"/>
    </source>
</evidence>
<accession>A0A161RJB1</accession>
<dbReference type="EMBL" id="LQNT01000001">
    <property type="protein sequence ID" value="KZE40332.1"/>
    <property type="molecule type" value="Genomic_DNA"/>
</dbReference>
<dbReference type="GO" id="GO:0016747">
    <property type="term" value="F:acyltransferase activity, transferring groups other than amino-acyl groups"/>
    <property type="evidence" value="ECO:0007669"/>
    <property type="project" value="InterPro"/>
</dbReference>
<proteinExistence type="predicted"/>
<evidence type="ECO:0000313" key="2">
    <source>
        <dbReference type="EMBL" id="KZE40332.1"/>
    </source>
</evidence>
<dbReference type="CDD" id="cd04301">
    <property type="entry name" value="NAT_SF"/>
    <property type="match status" value="1"/>
</dbReference>
<sequence>MVRRAKAGDEREMASVHVASWKTTYRGIVSEEYLESLKIEEREESWKKGIIHTKAFVAEEERGIVGFANGGPERSGSYPDYDGELYAIYLLKECQGQGTGQNLVRQVAGALKKAGFRSLLVRVLQNNPSRHFYEALGGIPIGTEEIEIGGDRYSELVYGWPDLNILIGKDESGGF</sequence>
<gene>
    <name evidence="2" type="ORF">AV656_00760</name>
</gene>
<dbReference type="Pfam" id="PF08445">
    <property type="entry name" value="FR47"/>
    <property type="match status" value="1"/>
</dbReference>
<dbReference type="Proteomes" id="UP000076490">
    <property type="component" value="Unassembled WGS sequence"/>
</dbReference>
<feature type="domain" description="N-acetyltransferase" evidence="1">
    <location>
        <begin position="1"/>
        <end position="164"/>
    </location>
</feature>